<dbReference type="GO" id="GO:0006508">
    <property type="term" value="P:proteolysis"/>
    <property type="evidence" value="ECO:0007669"/>
    <property type="project" value="UniProtKB-KW"/>
</dbReference>
<dbReference type="Pfam" id="PF00089">
    <property type="entry name" value="Trypsin"/>
    <property type="match status" value="2"/>
</dbReference>
<dbReference type="CDD" id="cd00190">
    <property type="entry name" value="Tryp_SPc"/>
    <property type="match status" value="1"/>
</dbReference>
<keyword evidence="6" id="KW-1015">Disulfide bond</keyword>
<keyword evidence="10" id="KW-1185">Reference proteome</keyword>
<dbReference type="PROSITE" id="PS50240">
    <property type="entry name" value="TRYPSIN_DOM"/>
    <property type="match status" value="1"/>
</dbReference>
<evidence type="ECO:0000256" key="6">
    <source>
        <dbReference type="ARBA" id="ARBA00023157"/>
    </source>
</evidence>
<evidence type="ECO:0000256" key="7">
    <source>
        <dbReference type="ARBA" id="ARBA00023180"/>
    </source>
</evidence>
<dbReference type="GO" id="GO:0005576">
    <property type="term" value="C:extracellular region"/>
    <property type="evidence" value="ECO:0007669"/>
    <property type="project" value="UniProtKB-ARBA"/>
</dbReference>
<reference evidence="9" key="1">
    <citation type="submission" date="2025-08" db="UniProtKB">
        <authorList>
            <consortium name="Ensembl"/>
        </authorList>
    </citation>
    <scope>IDENTIFICATION</scope>
</reference>
<keyword evidence="4" id="KW-0378">Hydrolase</keyword>
<sequence>MTWASHSLSTLGTLTCGIQRPVLRIAGGVNAQPGEWRWQVSVQYRNQHVCGGSLINDQWVLTAAHCFYDVRLTGRRARGSKRNVSMVIPHENYTSYETGHDIALVHLAKPVRYTRDIAPICLPFADHRFAFGTQCWLTGWGDVAGDSGGPLVCLENGRWFQAGIMSSSMSCAQFYGPTLLTDTRAYSNWIQSHVEGASFANQIEPIPNTTDSYMCTGRHLHLSLPSLTIYSSKPPFRILVTFLSFTFLLSDPAFSSASSFVREGRV</sequence>
<dbReference type="GO" id="GO:0004252">
    <property type="term" value="F:serine-type endopeptidase activity"/>
    <property type="evidence" value="ECO:0007669"/>
    <property type="project" value="InterPro"/>
</dbReference>
<dbReference type="SMART" id="SM00020">
    <property type="entry name" value="Tryp_SPc"/>
    <property type="match status" value="1"/>
</dbReference>
<dbReference type="Gene3D" id="2.40.10.10">
    <property type="entry name" value="Trypsin-like serine proteases"/>
    <property type="match status" value="3"/>
</dbReference>
<organism evidence="9 10">
    <name type="scientific">Pseudonaja textilis</name>
    <name type="common">Eastern brown snake</name>
    <dbReference type="NCBI Taxonomy" id="8673"/>
    <lineage>
        <taxon>Eukaryota</taxon>
        <taxon>Metazoa</taxon>
        <taxon>Chordata</taxon>
        <taxon>Craniata</taxon>
        <taxon>Vertebrata</taxon>
        <taxon>Euteleostomi</taxon>
        <taxon>Lepidosauria</taxon>
        <taxon>Squamata</taxon>
        <taxon>Bifurcata</taxon>
        <taxon>Unidentata</taxon>
        <taxon>Episquamata</taxon>
        <taxon>Toxicofera</taxon>
        <taxon>Serpentes</taxon>
        <taxon>Colubroidea</taxon>
        <taxon>Elapidae</taxon>
        <taxon>Hydrophiinae</taxon>
        <taxon>Pseudonaja</taxon>
    </lineage>
</organism>
<evidence type="ECO:0000256" key="5">
    <source>
        <dbReference type="ARBA" id="ARBA00022825"/>
    </source>
</evidence>
<dbReference type="PROSITE" id="PS00134">
    <property type="entry name" value="TRYPSIN_HIS"/>
    <property type="match status" value="1"/>
</dbReference>
<dbReference type="AlphaFoldDB" id="A0A670YQ53"/>
<evidence type="ECO:0000256" key="3">
    <source>
        <dbReference type="ARBA" id="ARBA00022729"/>
    </source>
</evidence>
<dbReference type="InterPro" id="IPR001314">
    <property type="entry name" value="Peptidase_S1A"/>
</dbReference>
<dbReference type="FunFam" id="2.40.10.10:FF:000118">
    <property type="entry name" value="Chymotrypsinogen A"/>
    <property type="match status" value="1"/>
</dbReference>
<evidence type="ECO:0000313" key="9">
    <source>
        <dbReference type="Ensembl" id="ENSPTXP00000013114.1"/>
    </source>
</evidence>
<dbReference type="Ensembl" id="ENSPTXT00000013528.1">
    <property type="protein sequence ID" value="ENSPTXP00000013114.1"/>
    <property type="gene ID" value="ENSPTXG00000009168.1"/>
</dbReference>
<comment type="similarity">
    <text evidence="1">Belongs to the peptidase S1 family. Snake venom subfamily.</text>
</comment>
<name>A0A670YQ53_PSETE</name>
<evidence type="ECO:0000313" key="10">
    <source>
        <dbReference type="Proteomes" id="UP000472273"/>
    </source>
</evidence>
<keyword evidence="3" id="KW-0732">Signal</keyword>
<protein>
    <submittedName>
        <fullName evidence="9">Serine protease 53</fullName>
    </submittedName>
</protein>
<dbReference type="InterPro" id="IPR018114">
    <property type="entry name" value="TRYPSIN_HIS"/>
</dbReference>
<proteinExistence type="inferred from homology"/>
<keyword evidence="7" id="KW-0325">Glycoprotein</keyword>
<dbReference type="PRINTS" id="PR00722">
    <property type="entry name" value="CHYMOTRYPSIN"/>
</dbReference>
<accession>A0A670YQ53</accession>
<keyword evidence="5" id="KW-0720">Serine protease</keyword>
<feature type="domain" description="Peptidase S1" evidence="8">
    <location>
        <begin position="25"/>
        <end position="195"/>
    </location>
</feature>
<dbReference type="SUPFAM" id="SSF50494">
    <property type="entry name" value="Trypsin-like serine proteases"/>
    <property type="match status" value="1"/>
</dbReference>
<dbReference type="InterPro" id="IPR001254">
    <property type="entry name" value="Trypsin_dom"/>
</dbReference>
<evidence type="ECO:0000256" key="1">
    <source>
        <dbReference type="ARBA" id="ARBA00009228"/>
    </source>
</evidence>
<evidence type="ECO:0000256" key="2">
    <source>
        <dbReference type="ARBA" id="ARBA00022670"/>
    </source>
</evidence>
<dbReference type="PANTHER" id="PTHR24253:SF159">
    <property type="entry name" value="SERINE PROTEASE 42"/>
    <property type="match status" value="1"/>
</dbReference>
<dbReference type="InterPro" id="IPR009003">
    <property type="entry name" value="Peptidase_S1_PA"/>
</dbReference>
<evidence type="ECO:0000256" key="4">
    <source>
        <dbReference type="ARBA" id="ARBA00022801"/>
    </source>
</evidence>
<dbReference type="GeneTree" id="ENSGT00940000162122"/>
<dbReference type="PANTHER" id="PTHR24253">
    <property type="entry name" value="TRANSMEMBRANE PROTEASE SERINE"/>
    <property type="match status" value="1"/>
</dbReference>
<evidence type="ECO:0000259" key="8">
    <source>
        <dbReference type="PROSITE" id="PS50240"/>
    </source>
</evidence>
<dbReference type="OMA" id="VMSAANC"/>
<dbReference type="Proteomes" id="UP000472273">
    <property type="component" value="Unplaced"/>
</dbReference>
<dbReference type="InterPro" id="IPR043504">
    <property type="entry name" value="Peptidase_S1_PA_chymotrypsin"/>
</dbReference>
<reference evidence="9" key="2">
    <citation type="submission" date="2025-09" db="UniProtKB">
        <authorList>
            <consortium name="Ensembl"/>
        </authorList>
    </citation>
    <scope>IDENTIFICATION</scope>
</reference>
<keyword evidence="2" id="KW-0645">Protease</keyword>
<gene>
    <name evidence="9" type="primary">PRSS53</name>
</gene>